<proteinExistence type="predicted"/>
<organism evidence="1 2">
    <name type="scientific">Rhododendron molle</name>
    <name type="common">Chinese azalea</name>
    <name type="synonym">Azalea mollis</name>
    <dbReference type="NCBI Taxonomy" id="49168"/>
    <lineage>
        <taxon>Eukaryota</taxon>
        <taxon>Viridiplantae</taxon>
        <taxon>Streptophyta</taxon>
        <taxon>Embryophyta</taxon>
        <taxon>Tracheophyta</taxon>
        <taxon>Spermatophyta</taxon>
        <taxon>Magnoliopsida</taxon>
        <taxon>eudicotyledons</taxon>
        <taxon>Gunneridae</taxon>
        <taxon>Pentapetalae</taxon>
        <taxon>asterids</taxon>
        <taxon>Ericales</taxon>
        <taxon>Ericaceae</taxon>
        <taxon>Ericoideae</taxon>
        <taxon>Rhodoreae</taxon>
        <taxon>Rhododendron</taxon>
    </lineage>
</organism>
<comment type="caution">
    <text evidence="1">The sequence shown here is derived from an EMBL/GenBank/DDBJ whole genome shotgun (WGS) entry which is preliminary data.</text>
</comment>
<keyword evidence="2" id="KW-1185">Reference proteome</keyword>
<dbReference type="Proteomes" id="UP001062846">
    <property type="component" value="Chromosome 12"/>
</dbReference>
<reference evidence="1" key="1">
    <citation type="submission" date="2022-02" db="EMBL/GenBank/DDBJ databases">
        <title>Plant Genome Project.</title>
        <authorList>
            <person name="Zhang R.-G."/>
        </authorList>
    </citation>
    <scope>NUCLEOTIDE SEQUENCE</scope>
    <source>
        <strain evidence="1">AT1</strain>
    </source>
</reference>
<evidence type="ECO:0000313" key="2">
    <source>
        <dbReference type="Proteomes" id="UP001062846"/>
    </source>
</evidence>
<gene>
    <name evidence="1" type="ORF">RHMOL_Rhmol12G0228900</name>
</gene>
<dbReference type="EMBL" id="CM046399">
    <property type="protein sequence ID" value="KAI8529496.1"/>
    <property type="molecule type" value="Genomic_DNA"/>
</dbReference>
<accession>A0ACC0LL66</accession>
<sequence>MEVINMRAPLSVPVGGATLGQIFNVLGESVDNLGPLDTCTISPIHRSASASIELGTKISIFEIT</sequence>
<name>A0ACC0LL66_RHOML</name>
<protein>
    <submittedName>
        <fullName evidence="1">Uncharacterized protein</fullName>
    </submittedName>
</protein>
<evidence type="ECO:0000313" key="1">
    <source>
        <dbReference type="EMBL" id="KAI8529496.1"/>
    </source>
</evidence>